<reference evidence="3 4" key="1">
    <citation type="submission" date="2018-10" db="EMBL/GenBank/DDBJ databases">
        <title>Sequencing the genomes of 1000 actinobacteria strains.</title>
        <authorList>
            <person name="Klenk H.-P."/>
        </authorList>
    </citation>
    <scope>NUCLEOTIDE SEQUENCE [LARGE SCALE GENOMIC DNA]</scope>
    <source>
        <strain evidence="3 4">DSM 44343</strain>
    </source>
</reference>
<evidence type="ECO:0000259" key="1">
    <source>
        <dbReference type="Pfam" id="PF13614"/>
    </source>
</evidence>
<dbReference type="EMBL" id="JAWLUM010000017">
    <property type="protein sequence ID" value="MDV7137214.1"/>
    <property type="molecule type" value="Genomic_DNA"/>
</dbReference>
<dbReference type="PANTHER" id="PTHR13696">
    <property type="entry name" value="P-LOOP CONTAINING NUCLEOSIDE TRIPHOSPHATE HYDROLASE"/>
    <property type="match status" value="1"/>
</dbReference>
<dbReference type="Proteomes" id="UP000274762">
    <property type="component" value="Unassembled WGS sequence"/>
</dbReference>
<dbReference type="RefSeq" id="WP_023955295.1">
    <property type="nucleotide sequence ID" value="NZ_CBCRXS010000026.1"/>
</dbReference>
<dbReference type="CDD" id="cd02042">
    <property type="entry name" value="ParAB_family"/>
    <property type="match status" value="1"/>
</dbReference>
<proteinExistence type="predicted"/>
<evidence type="ECO:0000313" key="2">
    <source>
        <dbReference type="EMBL" id="MDV7137214.1"/>
    </source>
</evidence>
<dbReference type="Gene3D" id="3.40.50.300">
    <property type="entry name" value="P-loop containing nucleotide triphosphate hydrolases"/>
    <property type="match status" value="1"/>
</dbReference>
<dbReference type="InterPro" id="IPR025669">
    <property type="entry name" value="AAA_dom"/>
</dbReference>
<gene>
    <name evidence="3" type="ORF">DFJ75_5044</name>
    <name evidence="2" type="ORF">R4198_26345</name>
</gene>
<dbReference type="PANTHER" id="PTHR13696:SF99">
    <property type="entry name" value="COBYRINIC ACID AC-DIAMIDE SYNTHASE"/>
    <property type="match status" value="1"/>
</dbReference>
<dbReference type="SUPFAM" id="SSF52540">
    <property type="entry name" value="P-loop containing nucleoside triphosphate hydrolases"/>
    <property type="match status" value="1"/>
</dbReference>
<dbReference type="Proteomes" id="UP001185792">
    <property type="component" value="Unassembled WGS sequence"/>
</dbReference>
<comment type="caution">
    <text evidence="3">The sequence shown here is derived from an EMBL/GenBank/DDBJ whole genome shotgun (WGS) entry which is preliminary data.</text>
</comment>
<accession>A0A495IUC1</accession>
<accession>A0A315SCH3</accession>
<sequence>MDDLTPELSRVVAFANGKGGAGKTSVSVNCAGLAAAAGWRTLFIDLDPQGNAGEDLGYNQAGSTDNGQHLLDALGSSQKLAPVLSEVRPNLDVIPGGEALDDLESILVGRAQRSKQVHSMLAEALTPLAGEYDLIVLDTPPTRPSLLQVALGATRWIVVPTKPDRASILGLGALATQIIQVRQFHPDIDVLGAVLFDVSTSAKAVRRNAIQDITDALGGAAPLFKSVIRHTETCAVQSREEGKLIHELAEQVEDAEPYWKALKEGRTPTRVPGSAPALAEDYVLLCQEILQRIAQMESADAEDEAV</sequence>
<dbReference type="EMBL" id="RBKV01000002">
    <property type="protein sequence ID" value="RKR79901.1"/>
    <property type="molecule type" value="Genomic_DNA"/>
</dbReference>
<evidence type="ECO:0000313" key="3">
    <source>
        <dbReference type="EMBL" id="RKR79901.1"/>
    </source>
</evidence>
<feature type="domain" description="AAA" evidence="1">
    <location>
        <begin position="10"/>
        <end position="183"/>
    </location>
</feature>
<evidence type="ECO:0000313" key="4">
    <source>
        <dbReference type="Proteomes" id="UP000274762"/>
    </source>
</evidence>
<protein>
    <submittedName>
        <fullName evidence="3">Cellulose biosynthesis protein BcsQ</fullName>
    </submittedName>
    <submittedName>
        <fullName evidence="2">ParA family protein</fullName>
    </submittedName>
</protein>
<dbReference type="InterPro" id="IPR027417">
    <property type="entry name" value="P-loop_NTPase"/>
</dbReference>
<name>A0A315SCH3_WILMA</name>
<keyword evidence="5" id="KW-1185">Reference proteome</keyword>
<dbReference type="InterPro" id="IPR050678">
    <property type="entry name" value="DNA_Partitioning_ATPase"/>
</dbReference>
<organism evidence="3 4">
    <name type="scientific">Williamsia marianensis</name>
    <dbReference type="NCBI Taxonomy" id="85044"/>
    <lineage>
        <taxon>Bacteria</taxon>
        <taxon>Bacillati</taxon>
        <taxon>Actinomycetota</taxon>
        <taxon>Actinomycetes</taxon>
        <taxon>Mycobacteriales</taxon>
        <taxon>Nocardiaceae</taxon>
        <taxon>Williamsia</taxon>
    </lineage>
</organism>
<reference evidence="2 5" key="2">
    <citation type="submission" date="2023-10" db="EMBL/GenBank/DDBJ databases">
        <title>Development of a sustainable strategy for remediation of hydrocarbon-contaminated territories based on the waste exchange concept.</title>
        <authorList>
            <person name="Krivoruchko A."/>
        </authorList>
    </citation>
    <scope>NUCLEOTIDE SEQUENCE [LARGE SCALE GENOMIC DNA]</scope>
    <source>
        <strain evidence="2 5">IEGM 1236</strain>
    </source>
</reference>
<evidence type="ECO:0000313" key="5">
    <source>
        <dbReference type="Proteomes" id="UP001185792"/>
    </source>
</evidence>
<dbReference type="AlphaFoldDB" id="A0A315SCH3"/>
<dbReference type="Pfam" id="PF13614">
    <property type="entry name" value="AAA_31"/>
    <property type="match status" value="1"/>
</dbReference>